<dbReference type="EMBL" id="PPTA01000002">
    <property type="protein sequence ID" value="TFB06527.1"/>
    <property type="molecule type" value="Genomic_DNA"/>
</dbReference>
<name>A0ABY2HG61_9HYPO</name>
<comment type="caution">
    <text evidence="2">The sequence shown here is derived from an EMBL/GenBank/DDBJ whole genome shotgun (WGS) entry which is preliminary data.</text>
</comment>
<protein>
    <submittedName>
        <fullName evidence="2">Uncharacterized protein</fullName>
    </submittedName>
</protein>
<organism evidence="2 3">
    <name type="scientific">Trichoderma ghanense</name>
    <dbReference type="NCBI Taxonomy" id="65468"/>
    <lineage>
        <taxon>Eukaryota</taxon>
        <taxon>Fungi</taxon>
        <taxon>Dikarya</taxon>
        <taxon>Ascomycota</taxon>
        <taxon>Pezizomycotina</taxon>
        <taxon>Sordariomycetes</taxon>
        <taxon>Hypocreomycetidae</taxon>
        <taxon>Hypocreales</taxon>
        <taxon>Hypocreaceae</taxon>
        <taxon>Trichoderma</taxon>
    </lineage>
</organism>
<dbReference type="RefSeq" id="XP_073562728.1">
    <property type="nucleotide sequence ID" value="XM_073699497.1"/>
</dbReference>
<evidence type="ECO:0000313" key="2">
    <source>
        <dbReference type="EMBL" id="TFB06527.1"/>
    </source>
</evidence>
<dbReference type="Proteomes" id="UP001642720">
    <property type="component" value="Unassembled WGS sequence"/>
</dbReference>
<accession>A0ABY2HG61</accession>
<evidence type="ECO:0000256" key="1">
    <source>
        <dbReference type="SAM" id="MobiDB-lite"/>
    </source>
</evidence>
<sequence>MGRLGVKVKVLAMDGLRRRAEQPPVRRLGREAEKSRKGQRASGRAGVGVTSIDPEPRTQNPDPDPAQAAQQRWSTAPARTGHLAPGSGDGWAWARVRISGLPGVEHAPNVLSRGALEGLRRMAG</sequence>
<proteinExistence type="predicted"/>
<dbReference type="GeneID" id="300573947"/>
<keyword evidence="3" id="KW-1185">Reference proteome</keyword>
<evidence type="ECO:0000313" key="3">
    <source>
        <dbReference type="Proteomes" id="UP001642720"/>
    </source>
</evidence>
<feature type="region of interest" description="Disordered" evidence="1">
    <location>
        <begin position="14"/>
        <end position="89"/>
    </location>
</feature>
<gene>
    <name evidence="2" type="ORF">CCMA1212_002096</name>
</gene>
<reference evidence="2 3" key="1">
    <citation type="submission" date="2018-01" db="EMBL/GenBank/DDBJ databases">
        <title>Genome characterization of the sugarcane-associated fungus Trichoderma ghanense CCMA-1212 and their application in lignocelulose bioconversion.</title>
        <authorList>
            <person name="Steindorff A.S."/>
            <person name="Mendes T.D."/>
            <person name="Vilela E.S.D."/>
            <person name="Rodrigues D.S."/>
            <person name="Formighieri E.F."/>
            <person name="Melo I.S."/>
            <person name="Favaro L.C.L."/>
        </authorList>
    </citation>
    <scope>NUCLEOTIDE SEQUENCE [LARGE SCALE GENOMIC DNA]</scope>
    <source>
        <strain evidence="2 3">CCMA-1212</strain>
    </source>
</reference>